<comment type="caution">
    <text evidence="1">The sequence shown here is derived from an EMBL/GenBank/DDBJ whole genome shotgun (WGS) entry which is preliminary data.</text>
</comment>
<proteinExistence type="predicted"/>
<dbReference type="EMBL" id="CM043027">
    <property type="protein sequence ID" value="KAI4588904.1"/>
    <property type="molecule type" value="Genomic_DNA"/>
</dbReference>
<sequence length="958" mass="108265">MALVGNGAELEVDEVGLGGVNRNAGGTMSWYLAQDIFEDALETLSVPSRVDMATSSQHFSSFDSKQAPGQHRTSNVKRSLSTKVDLRSGLEECAMALNLFLSNKFTDALELLRPWAKESMYHALGYSTIVVLQAVMTFEQQDIQNGISAMKDALQTCQKYRKKCTVVESFSSLLSRGSLEQLTEEEMHAEICYAECLLQKAALTFVQDENMINFIKGGLKIRTSYQIYKECLSILHVIQKNKVEQQFFYEFEGGVKLGIGAFNLELGILQLREGALGRSMRSPLCCLTILAFHTYISLILGTGEVNVVEAESLLEPYLQQFPNVCFEFQVSVFSRNICVLKSCNFEYASRRGCGSNERGCGNFIQEMMYVWNGFPLVSKRKDLSENLLVTVEKAEAALQSENSSDYSVDDDCLVKLLKGCCLKNLQRPLQAELCFNHIVQSEKLLKYDHYLVPFTLFELAFLYKNQGEIDKAIKVLETARKSRLVKLIPVVDKVSVKLLVPSKIIFGYLSKIWASQDVDGCKNRGRVNIFVGACYMPGSGLVPRIQKISVYNVDRHLVFMVFHVLGVANQSYMSQLFLLTFTSAINKTKVLNKKRFRYLSNSDILTLMDMPQSSKHRYLEGLNDIWKALIMVYDMQLVLTKYFFFRRGLTACDVYGNFIFEPVLAAFLVLLAERIFSLSIAHPKFCQRKQIKDPSSCPLDYELTPLKEAEKPPFVEGIFLVNGNDLAPVGMSSPSWGGLSALLLLLLLPGWASPTFVRVNQGVRVMKGSSAFLSQDDLKFTIPKEKDACKVEVVMNEPITQRVGKLTPQVFDCHFLPNEVKYTHNGCPILDEDTVKLRLYRFTETDTFTETFTLRVYLLEPDCNIIRVSDDALEVSEFYGLSRVIDKNLLRFDYERMASLECTVRLDPVGTQLPAHGQLVLVEPQLEEPRGDQPHSFFPESRMICFNTYLDVTKSARS</sequence>
<gene>
    <name evidence="1" type="ORF">MJG53_003312</name>
</gene>
<dbReference type="Proteomes" id="UP001057279">
    <property type="component" value="Linkage Group LG02"/>
</dbReference>
<evidence type="ECO:0000313" key="1">
    <source>
        <dbReference type="EMBL" id="KAI4588904.1"/>
    </source>
</evidence>
<evidence type="ECO:0000313" key="2">
    <source>
        <dbReference type="Proteomes" id="UP001057279"/>
    </source>
</evidence>
<protein>
    <submittedName>
        <fullName evidence="1">Uncharacterized protein</fullName>
    </submittedName>
</protein>
<accession>A0ACB9VFX1</accession>
<organism evidence="1 2">
    <name type="scientific">Ovis ammon polii x Ovis aries</name>
    <dbReference type="NCBI Taxonomy" id="2918886"/>
    <lineage>
        <taxon>Eukaryota</taxon>
        <taxon>Metazoa</taxon>
        <taxon>Chordata</taxon>
        <taxon>Craniata</taxon>
        <taxon>Vertebrata</taxon>
        <taxon>Euteleostomi</taxon>
        <taxon>Mammalia</taxon>
        <taxon>Eutheria</taxon>
        <taxon>Laurasiatheria</taxon>
        <taxon>Artiodactyla</taxon>
        <taxon>Ruminantia</taxon>
        <taxon>Pecora</taxon>
        <taxon>Bovidae</taxon>
        <taxon>Caprinae</taxon>
        <taxon>Ovis</taxon>
    </lineage>
</organism>
<keyword evidence="2" id="KW-1185">Reference proteome</keyword>
<name>A0ACB9VFX1_9CETA</name>
<reference evidence="1" key="1">
    <citation type="submission" date="2022-03" db="EMBL/GenBank/DDBJ databases">
        <title>Genomic analyses of argali, domestic sheep and their hybrids provide insights into chromosomal evolution, heterosis and genetic basis of agronomic traits.</title>
        <authorList>
            <person name="Li M."/>
        </authorList>
    </citation>
    <scope>NUCLEOTIDE SEQUENCE</scope>
    <source>
        <strain evidence="1">F1 hybrid</strain>
    </source>
</reference>